<organism evidence="1 2">
    <name type="scientific">Suillus subaureus</name>
    <dbReference type="NCBI Taxonomy" id="48587"/>
    <lineage>
        <taxon>Eukaryota</taxon>
        <taxon>Fungi</taxon>
        <taxon>Dikarya</taxon>
        <taxon>Basidiomycota</taxon>
        <taxon>Agaricomycotina</taxon>
        <taxon>Agaricomycetes</taxon>
        <taxon>Agaricomycetidae</taxon>
        <taxon>Boletales</taxon>
        <taxon>Suillineae</taxon>
        <taxon>Suillaceae</taxon>
        <taxon>Suillus</taxon>
    </lineage>
</organism>
<proteinExistence type="predicted"/>
<accession>A0A9P7DMY0</accession>
<name>A0A9P7DMY0_9AGAM</name>
<dbReference type="OrthoDB" id="2683015at2759"/>
<feature type="non-terminal residue" evidence="1">
    <location>
        <position position="1"/>
    </location>
</feature>
<evidence type="ECO:0000313" key="2">
    <source>
        <dbReference type="Proteomes" id="UP000807769"/>
    </source>
</evidence>
<dbReference type="Proteomes" id="UP000807769">
    <property type="component" value="Unassembled WGS sequence"/>
</dbReference>
<feature type="non-terminal residue" evidence="1">
    <location>
        <position position="116"/>
    </location>
</feature>
<evidence type="ECO:0000313" key="1">
    <source>
        <dbReference type="EMBL" id="KAG1798700.1"/>
    </source>
</evidence>
<protein>
    <submittedName>
        <fullName evidence="1">Uncharacterized protein</fullName>
    </submittedName>
</protein>
<dbReference type="AlphaFoldDB" id="A0A9P7DMY0"/>
<dbReference type="RefSeq" id="XP_041185631.1">
    <property type="nucleotide sequence ID" value="XM_041329451.1"/>
</dbReference>
<gene>
    <name evidence="1" type="ORF">BJ212DRAFT_1225935</name>
</gene>
<dbReference type="EMBL" id="JABBWG010000168">
    <property type="protein sequence ID" value="KAG1798700.1"/>
    <property type="molecule type" value="Genomic_DNA"/>
</dbReference>
<reference evidence="1" key="1">
    <citation type="journal article" date="2020" name="New Phytol.">
        <title>Comparative genomics reveals dynamic genome evolution in host specialist ectomycorrhizal fungi.</title>
        <authorList>
            <person name="Lofgren L.A."/>
            <person name="Nguyen N.H."/>
            <person name="Vilgalys R."/>
            <person name="Ruytinx J."/>
            <person name="Liao H.L."/>
            <person name="Branco S."/>
            <person name="Kuo A."/>
            <person name="LaButti K."/>
            <person name="Lipzen A."/>
            <person name="Andreopoulos W."/>
            <person name="Pangilinan J."/>
            <person name="Riley R."/>
            <person name="Hundley H."/>
            <person name="Na H."/>
            <person name="Barry K."/>
            <person name="Grigoriev I.V."/>
            <person name="Stajich J.E."/>
            <person name="Kennedy P.G."/>
        </authorList>
    </citation>
    <scope>NUCLEOTIDE SEQUENCE</scope>
    <source>
        <strain evidence="1">MN1</strain>
    </source>
</reference>
<sequence length="116" mass="13286">QVEFQWHLSCQFSIALDLYLQIRWVIASLVAESLQCNLPDWCLKHACLACTYMLTDKNQLHFKILYAMDGNNSLKHILQCSLNDNDDSLGVLAELPTGQLFVSDHYLSCNFIDEFA</sequence>
<keyword evidence="2" id="KW-1185">Reference proteome</keyword>
<dbReference type="GeneID" id="64623468"/>
<comment type="caution">
    <text evidence="1">The sequence shown here is derived from an EMBL/GenBank/DDBJ whole genome shotgun (WGS) entry which is preliminary data.</text>
</comment>